<evidence type="ECO:0000313" key="9">
    <source>
        <dbReference type="Proteomes" id="UP000030854"/>
    </source>
</evidence>
<evidence type="ECO:0000313" key="8">
    <source>
        <dbReference type="EMBL" id="KHJ35800.1"/>
    </source>
</evidence>
<dbReference type="STRING" id="52586.A0A0B1PET2"/>
<name>A0A0B1PET2_UNCNE</name>
<keyword evidence="5 7" id="KW-1133">Transmembrane helix</keyword>
<keyword evidence="6 7" id="KW-0472">Membrane</keyword>
<keyword evidence="4 7" id="KW-0812">Transmembrane</keyword>
<feature type="transmembrane region" description="Helical" evidence="7">
    <location>
        <begin position="184"/>
        <end position="206"/>
    </location>
</feature>
<gene>
    <name evidence="8" type="ORF">EV44_g6050</name>
</gene>
<dbReference type="PANTHER" id="PTHR43337">
    <property type="entry name" value="XANTHINE/URACIL PERMEASE C887.17-RELATED"/>
    <property type="match status" value="1"/>
</dbReference>
<evidence type="ECO:0000256" key="2">
    <source>
        <dbReference type="ARBA" id="ARBA00005697"/>
    </source>
</evidence>
<dbReference type="GO" id="GO:0015854">
    <property type="term" value="P:guanine transport"/>
    <property type="evidence" value="ECO:0007669"/>
    <property type="project" value="TreeGrafter"/>
</dbReference>
<feature type="transmembrane region" description="Helical" evidence="7">
    <location>
        <begin position="243"/>
        <end position="260"/>
    </location>
</feature>
<protein>
    <submittedName>
        <fullName evidence="8">Putative purine transporter protein</fullName>
    </submittedName>
</protein>
<dbReference type="OMA" id="AYCTDAF"/>
<evidence type="ECO:0000256" key="3">
    <source>
        <dbReference type="ARBA" id="ARBA00022448"/>
    </source>
</evidence>
<dbReference type="InterPro" id="IPR045018">
    <property type="entry name" value="Azg-like"/>
</dbReference>
<dbReference type="AlphaFoldDB" id="A0A0B1PET2"/>
<dbReference type="GO" id="GO:0015853">
    <property type="term" value="P:adenine transport"/>
    <property type="evidence" value="ECO:0007669"/>
    <property type="project" value="TreeGrafter"/>
</dbReference>
<sequence>MTRITDTFQAIDEQVSRTTFGRVFRFDGSGHDKEIKDSYFFTEIRAGIITFFTMAYIIAVNSSILTESGATCVCVPTHGDVFCDRNSLYNSCLIDVKRDLITATAAVAGISSILFGFLTNLPIALAPGMGLNAYFTYQVVGYHGSGNVSYRLALTAIFVEGFLFMALSLLGLRQWLVKIIPPSIKVASGVGIGLFLTEIGMSYSGIGLITGSRVTPTDLAGCLPEFINANANGTCEGHKMTSPTLWIGIVCGGFLTAFLMSYKVKSAMIIGIVIVSIISWPRDTSFTYFPRTSEGDIRFDYFKQIIAFHPIKHTLGVQDWNVSIVGSHFALALFTFLYVDIIDATATLYSMARFSGVVDSKSGDFSRSTLAYCTDALAITIGSIFGCSPVTAFIESGAGILLGGRTGLTAITTGVCFLLSVFLAPIFASIPPWATGCTLILVGCMMMVQITYVNWAYIGDALPAFITIVAMPFTYSVAYGLIAGLLTYTVLNSMIYFVQKLTGGRIEPSNIGVSECWVSKSGPHPPWLIRVMCHKFWGRTKMDDDMLSLSARTEASDKELVEGMNSRR</sequence>
<evidence type="ECO:0000256" key="1">
    <source>
        <dbReference type="ARBA" id="ARBA00004141"/>
    </source>
</evidence>
<evidence type="ECO:0000256" key="5">
    <source>
        <dbReference type="ARBA" id="ARBA00022989"/>
    </source>
</evidence>
<feature type="transmembrane region" description="Helical" evidence="7">
    <location>
        <begin position="100"/>
        <end position="125"/>
    </location>
</feature>
<evidence type="ECO:0000256" key="4">
    <source>
        <dbReference type="ARBA" id="ARBA00022692"/>
    </source>
</evidence>
<dbReference type="EMBL" id="JNVN01000250">
    <property type="protein sequence ID" value="KHJ35800.1"/>
    <property type="molecule type" value="Genomic_DNA"/>
</dbReference>
<comment type="caution">
    <text evidence="8">The sequence shown here is derived from an EMBL/GenBank/DDBJ whole genome shotgun (WGS) entry which is preliminary data.</text>
</comment>
<dbReference type="Proteomes" id="UP000030854">
    <property type="component" value="Unassembled WGS sequence"/>
</dbReference>
<dbReference type="GO" id="GO:0005345">
    <property type="term" value="F:purine nucleobase transmembrane transporter activity"/>
    <property type="evidence" value="ECO:0007669"/>
    <property type="project" value="TreeGrafter"/>
</dbReference>
<evidence type="ECO:0000256" key="7">
    <source>
        <dbReference type="SAM" id="Phobius"/>
    </source>
</evidence>
<dbReference type="PANTHER" id="PTHR43337:SF3">
    <property type="entry name" value="PURINE TRANSPORTER"/>
    <property type="match status" value="1"/>
</dbReference>
<keyword evidence="3" id="KW-0813">Transport</keyword>
<comment type="subcellular location">
    <subcellularLocation>
        <location evidence="1">Membrane</location>
        <topology evidence="1">Multi-pass membrane protein</topology>
    </subcellularLocation>
</comment>
<comment type="similarity">
    <text evidence="2">Belongs to the nucleobase:cation symporter-2 (NCS2) (TC 2.A.40) family. Azg-like subfamily.</text>
</comment>
<feature type="transmembrane region" description="Helical" evidence="7">
    <location>
        <begin position="152"/>
        <end position="172"/>
    </location>
</feature>
<feature type="transmembrane region" description="Helical" evidence="7">
    <location>
        <begin position="406"/>
        <end position="427"/>
    </location>
</feature>
<dbReference type="GO" id="GO:0005886">
    <property type="term" value="C:plasma membrane"/>
    <property type="evidence" value="ECO:0007669"/>
    <property type="project" value="TreeGrafter"/>
</dbReference>
<accession>A0A0B1PET2</accession>
<feature type="transmembrane region" description="Helical" evidence="7">
    <location>
        <begin position="439"/>
        <end position="458"/>
    </location>
</feature>
<organism evidence="8 9">
    <name type="scientific">Uncinula necator</name>
    <name type="common">Grape powdery mildew</name>
    <dbReference type="NCBI Taxonomy" id="52586"/>
    <lineage>
        <taxon>Eukaryota</taxon>
        <taxon>Fungi</taxon>
        <taxon>Dikarya</taxon>
        <taxon>Ascomycota</taxon>
        <taxon>Pezizomycotina</taxon>
        <taxon>Leotiomycetes</taxon>
        <taxon>Erysiphales</taxon>
        <taxon>Erysiphaceae</taxon>
        <taxon>Erysiphe</taxon>
    </lineage>
</organism>
<proteinExistence type="inferred from homology"/>
<dbReference type="HOGENOM" id="CLU_024508_3_2_1"/>
<feature type="transmembrane region" description="Helical" evidence="7">
    <location>
        <begin position="464"/>
        <end position="491"/>
    </location>
</feature>
<dbReference type="Pfam" id="PF00860">
    <property type="entry name" value="Xan_ur_permease"/>
    <property type="match status" value="1"/>
</dbReference>
<feature type="transmembrane region" description="Helical" evidence="7">
    <location>
        <begin position="329"/>
        <end position="349"/>
    </location>
</feature>
<evidence type="ECO:0000256" key="6">
    <source>
        <dbReference type="ARBA" id="ARBA00023136"/>
    </source>
</evidence>
<dbReference type="InterPro" id="IPR006043">
    <property type="entry name" value="NCS2"/>
</dbReference>
<reference evidence="8 9" key="1">
    <citation type="journal article" date="2014" name="BMC Genomics">
        <title>Adaptive genomic structural variation in the grape powdery mildew pathogen, Erysiphe necator.</title>
        <authorList>
            <person name="Jones L."/>
            <person name="Riaz S."/>
            <person name="Morales-Cruz A."/>
            <person name="Amrine K.C."/>
            <person name="McGuire B."/>
            <person name="Gubler W.D."/>
            <person name="Walker M.A."/>
            <person name="Cantu D."/>
        </authorList>
    </citation>
    <scope>NUCLEOTIDE SEQUENCE [LARGE SCALE GENOMIC DNA]</scope>
    <source>
        <strain evidence="9">c</strain>
    </source>
</reference>
<keyword evidence="9" id="KW-1185">Reference proteome</keyword>